<gene>
    <name evidence="2" type="ORF">M431DRAFT_443706</name>
</gene>
<evidence type="ECO:0000313" key="2">
    <source>
        <dbReference type="EMBL" id="PTB53743.1"/>
    </source>
</evidence>
<dbReference type="AlphaFoldDB" id="A0A2T4A9S5"/>
<keyword evidence="3" id="KW-1185">Reference proteome</keyword>
<protein>
    <submittedName>
        <fullName evidence="2">Uncharacterized protein</fullName>
    </submittedName>
</protein>
<reference evidence="2 3" key="1">
    <citation type="submission" date="2016-07" db="EMBL/GenBank/DDBJ databases">
        <title>Multiple horizontal gene transfer events from other fungi enriched the ability of initially mycotrophic Trichoderma (Ascomycota) to feed on dead plant biomass.</title>
        <authorList>
            <consortium name="DOE Joint Genome Institute"/>
            <person name="Aerts A."/>
            <person name="Atanasova L."/>
            <person name="Chenthamara K."/>
            <person name="Zhang J."/>
            <person name="Grujic M."/>
            <person name="Henrissat B."/>
            <person name="Kuo A."/>
            <person name="Salamov A."/>
            <person name="Lipzen A."/>
            <person name="Labutti K."/>
            <person name="Barry K."/>
            <person name="Miao Y."/>
            <person name="Rahimi M.J."/>
            <person name="Shen Q."/>
            <person name="Grigoriev I.V."/>
            <person name="Kubicek C.P."/>
            <person name="Druzhinina I.S."/>
        </authorList>
    </citation>
    <scope>NUCLEOTIDE SEQUENCE [LARGE SCALE GENOMIC DNA]</scope>
    <source>
        <strain evidence="2 3">CBS 226.95</strain>
    </source>
</reference>
<dbReference type="Proteomes" id="UP000241690">
    <property type="component" value="Unassembled WGS sequence"/>
</dbReference>
<dbReference type="GeneID" id="36623786"/>
<feature type="compositionally biased region" description="Polar residues" evidence="1">
    <location>
        <begin position="83"/>
        <end position="99"/>
    </location>
</feature>
<evidence type="ECO:0000313" key="3">
    <source>
        <dbReference type="Proteomes" id="UP000241690"/>
    </source>
</evidence>
<feature type="region of interest" description="Disordered" evidence="1">
    <location>
        <begin position="78"/>
        <end position="100"/>
    </location>
</feature>
<accession>A0A2T4A9S5</accession>
<dbReference type="RefSeq" id="XP_024773420.1">
    <property type="nucleotide sequence ID" value="XM_024915219.1"/>
</dbReference>
<dbReference type="EMBL" id="KZ679681">
    <property type="protein sequence ID" value="PTB53743.1"/>
    <property type="molecule type" value="Genomic_DNA"/>
</dbReference>
<sequence length="114" mass="12404">MYFYPTAVLALGASPKIQFAGDKSSLHWYCDLPLHCSVLCHDTLDMPCPCPALCLVGDKTCRAFYAPSSSRASFELRGGFKSPESSQQCQQHGISTNPHPTRAAFAGQYKARCG</sequence>
<proteinExistence type="predicted"/>
<evidence type="ECO:0000256" key="1">
    <source>
        <dbReference type="SAM" id="MobiDB-lite"/>
    </source>
</evidence>
<name>A0A2T4A9S5_TRIHA</name>
<organism evidence="2 3">
    <name type="scientific">Trichoderma harzianum CBS 226.95</name>
    <dbReference type="NCBI Taxonomy" id="983964"/>
    <lineage>
        <taxon>Eukaryota</taxon>
        <taxon>Fungi</taxon>
        <taxon>Dikarya</taxon>
        <taxon>Ascomycota</taxon>
        <taxon>Pezizomycotina</taxon>
        <taxon>Sordariomycetes</taxon>
        <taxon>Hypocreomycetidae</taxon>
        <taxon>Hypocreales</taxon>
        <taxon>Hypocreaceae</taxon>
        <taxon>Trichoderma</taxon>
    </lineage>
</organism>